<feature type="transmembrane region" description="Helical" evidence="1">
    <location>
        <begin position="72"/>
        <end position="96"/>
    </location>
</feature>
<gene>
    <name evidence="2" type="ORF">V5799_021154</name>
</gene>
<keyword evidence="1" id="KW-0812">Transmembrane</keyword>
<dbReference type="Proteomes" id="UP001321473">
    <property type="component" value="Unassembled WGS sequence"/>
</dbReference>
<keyword evidence="1" id="KW-1133">Transmembrane helix</keyword>
<accession>A0AAQ4FT03</accession>
<keyword evidence="3" id="KW-1185">Reference proteome</keyword>
<dbReference type="AlphaFoldDB" id="A0AAQ4FT03"/>
<evidence type="ECO:0000313" key="3">
    <source>
        <dbReference type="Proteomes" id="UP001321473"/>
    </source>
</evidence>
<reference evidence="2 3" key="1">
    <citation type="journal article" date="2023" name="Arcadia Sci">
        <title>De novo assembly of a long-read Amblyomma americanum tick genome.</title>
        <authorList>
            <person name="Chou S."/>
            <person name="Poskanzer K.E."/>
            <person name="Rollins M."/>
            <person name="Thuy-Boun P.S."/>
        </authorList>
    </citation>
    <scope>NUCLEOTIDE SEQUENCE [LARGE SCALE GENOMIC DNA]</scope>
    <source>
        <strain evidence="2">F_SG_1</strain>
        <tissue evidence="2">Salivary glands</tissue>
    </source>
</reference>
<evidence type="ECO:0000313" key="2">
    <source>
        <dbReference type="EMBL" id="KAK8789072.1"/>
    </source>
</evidence>
<name>A0AAQ4FT03_AMBAM</name>
<evidence type="ECO:0000256" key="1">
    <source>
        <dbReference type="SAM" id="Phobius"/>
    </source>
</evidence>
<dbReference type="EMBL" id="JARKHS020000181">
    <property type="protein sequence ID" value="KAK8789072.1"/>
    <property type="molecule type" value="Genomic_DNA"/>
</dbReference>
<organism evidence="2 3">
    <name type="scientific">Amblyomma americanum</name>
    <name type="common">Lone star tick</name>
    <dbReference type="NCBI Taxonomy" id="6943"/>
    <lineage>
        <taxon>Eukaryota</taxon>
        <taxon>Metazoa</taxon>
        <taxon>Ecdysozoa</taxon>
        <taxon>Arthropoda</taxon>
        <taxon>Chelicerata</taxon>
        <taxon>Arachnida</taxon>
        <taxon>Acari</taxon>
        <taxon>Parasitiformes</taxon>
        <taxon>Ixodida</taxon>
        <taxon>Ixodoidea</taxon>
        <taxon>Ixodidae</taxon>
        <taxon>Amblyomminae</taxon>
        <taxon>Amblyomma</taxon>
    </lineage>
</organism>
<keyword evidence="1" id="KW-0472">Membrane</keyword>
<sequence length="104" mass="11867">MFCGFFVQTRFLHPAVAWFRSCTHSYYVVQVFIFALFGWDRGEIGCDERDGDTLCMPIDGDQVLEVMDAKNVDVFACSGIVLAIDLVLKLIAFALFKWKLSRKC</sequence>
<proteinExistence type="predicted"/>
<comment type="caution">
    <text evidence="2">The sequence shown here is derived from an EMBL/GenBank/DDBJ whole genome shotgun (WGS) entry which is preliminary data.</text>
</comment>
<protein>
    <submittedName>
        <fullName evidence="2">Uncharacterized protein</fullName>
    </submittedName>
</protein>